<keyword evidence="1 6" id="KW-0479">Metal-binding</keyword>
<evidence type="ECO:0000256" key="1">
    <source>
        <dbReference type="ARBA" id="ARBA00022723"/>
    </source>
</evidence>
<dbReference type="Proteomes" id="UP001519306">
    <property type="component" value="Unassembled WGS sequence"/>
</dbReference>
<organism evidence="7 8">
    <name type="scientific">Peptoniphilus stercorisuis</name>
    <dbReference type="NCBI Taxonomy" id="1436965"/>
    <lineage>
        <taxon>Bacteria</taxon>
        <taxon>Bacillati</taxon>
        <taxon>Bacillota</taxon>
        <taxon>Tissierellia</taxon>
        <taxon>Tissierellales</taxon>
        <taxon>Peptoniphilaceae</taxon>
        <taxon>Peptoniphilus</taxon>
    </lineage>
</organism>
<keyword evidence="5 6" id="KW-0326">Glycosidase</keyword>
<sequence length="310" mass="33782">MLNNEMLKKYVEISPEVQEAMDKKLPIVALESTIISHGMPYPQNYNTAKECEDIIRENGAVPATTAIINGKIKVGLTEEDLMFMSTSKDIAKTSTRDYSYIVANKKNGATTVATTVLTCSLVGIKFFATGGIGGVHRGAETTFDISRDLQELANTDVTVVCAGCKSILDIGLTLEYLETFGVPVLGYKTEKMPAFFTRESEFNLDYRVDSPEEIANTAKTKWELGIKGGVVVANPVPAEHAMDEDVINAAIDKAIIESKEQGIHGKEATPFLLSKVLEVTEGKSLEANIALVKNNCKLGAEIAKNYYKEI</sequence>
<dbReference type="GO" id="GO:0016798">
    <property type="term" value="F:hydrolase activity, acting on glycosyl bonds"/>
    <property type="evidence" value="ECO:0007669"/>
    <property type="project" value="UniProtKB-KW"/>
</dbReference>
<feature type="binding site" evidence="6">
    <location>
        <position position="144"/>
    </location>
    <ligand>
        <name>Mn(2+)</name>
        <dbReference type="ChEBI" id="CHEBI:29035"/>
    </ligand>
</feature>
<dbReference type="InterPro" id="IPR007342">
    <property type="entry name" value="PsuG"/>
</dbReference>
<dbReference type="Gene3D" id="3.40.1790.10">
    <property type="entry name" value="Indigoidine synthase domain"/>
    <property type="match status" value="1"/>
</dbReference>
<keyword evidence="4 6" id="KW-0456">Lyase</keyword>
<evidence type="ECO:0000256" key="3">
    <source>
        <dbReference type="ARBA" id="ARBA00023211"/>
    </source>
</evidence>
<feature type="binding site" evidence="6">
    <location>
        <begin position="146"/>
        <end position="148"/>
    </location>
    <ligand>
        <name>substrate</name>
    </ligand>
</feature>
<dbReference type="SUPFAM" id="SSF110581">
    <property type="entry name" value="Indigoidine synthase A-like"/>
    <property type="match status" value="1"/>
</dbReference>
<comment type="similarity">
    <text evidence="6">Belongs to the pseudouridine-5'-phosphate glycosidase family.</text>
</comment>
<evidence type="ECO:0000256" key="4">
    <source>
        <dbReference type="ARBA" id="ARBA00023239"/>
    </source>
</evidence>
<dbReference type="InterPro" id="IPR022830">
    <property type="entry name" value="Indigdn_synthA-like"/>
</dbReference>
<evidence type="ECO:0000256" key="6">
    <source>
        <dbReference type="HAMAP-Rule" id="MF_01876"/>
    </source>
</evidence>
<keyword evidence="8" id="KW-1185">Reference proteome</keyword>
<feature type="active site" description="Proton donor" evidence="6">
    <location>
        <position position="31"/>
    </location>
</feature>
<feature type="binding site" evidence="6">
    <location>
        <position position="112"/>
    </location>
    <ligand>
        <name>substrate</name>
    </ligand>
</feature>
<keyword evidence="3 6" id="KW-0464">Manganese</keyword>
<comment type="caution">
    <text evidence="7">The sequence shown here is derived from an EMBL/GenBank/DDBJ whole genome shotgun (WGS) entry which is preliminary data.</text>
</comment>
<feature type="active site" description="Nucleophile" evidence="6">
    <location>
        <position position="165"/>
    </location>
</feature>
<comment type="catalytic activity">
    <reaction evidence="6">
        <text>D-ribose 5-phosphate + uracil = psi-UMP + H2O</text>
        <dbReference type="Rhea" id="RHEA:18337"/>
        <dbReference type="ChEBI" id="CHEBI:15377"/>
        <dbReference type="ChEBI" id="CHEBI:17568"/>
        <dbReference type="ChEBI" id="CHEBI:58380"/>
        <dbReference type="ChEBI" id="CHEBI:78346"/>
        <dbReference type="EC" id="4.2.1.70"/>
    </reaction>
</comment>
<comment type="function">
    <text evidence="6">Catalyzes the reversible cleavage of pseudouridine 5'-phosphate (PsiMP) to ribose 5-phosphate and uracil. Functions biologically in the cleavage direction, as part of a pseudouridine degradation pathway.</text>
</comment>
<evidence type="ECO:0000313" key="7">
    <source>
        <dbReference type="EMBL" id="MBP2025697.1"/>
    </source>
</evidence>
<evidence type="ECO:0000256" key="2">
    <source>
        <dbReference type="ARBA" id="ARBA00022801"/>
    </source>
</evidence>
<dbReference type="PANTHER" id="PTHR42909:SF1">
    <property type="entry name" value="CARBOHYDRATE KINASE PFKB DOMAIN-CONTAINING PROTEIN"/>
    <property type="match status" value="1"/>
</dbReference>
<dbReference type="EC" id="4.2.1.70" evidence="6"/>
<evidence type="ECO:0000313" key="8">
    <source>
        <dbReference type="Proteomes" id="UP001519306"/>
    </source>
</evidence>
<comment type="subunit">
    <text evidence="6">Homotrimer.</text>
</comment>
<comment type="cofactor">
    <cofactor evidence="6">
        <name>Mn(2+)</name>
        <dbReference type="ChEBI" id="CHEBI:29035"/>
    </cofactor>
    <text evidence="6">Binds 1 Mn(2+) ion per subunit.</text>
</comment>
<reference evidence="7 8" key="1">
    <citation type="submission" date="2021-03" db="EMBL/GenBank/DDBJ databases">
        <title>Genomic Encyclopedia of Type Strains, Phase IV (KMG-IV): sequencing the most valuable type-strain genomes for metagenomic binning, comparative biology and taxonomic classification.</title>
        <authorList>
            <person name="Goeker M."/>
        </authorList>
    </citation>
    <scope>NUCLEOTIDE SEQUENCE [LARGE SCALE GENOMIC DNA]</scope>
    <source>
        <strain evidence="7 8">DSM 27563</strain>
    </source>
</reference>
<name>A0ABS4KD63_9FIRM</name>
<dbReference type="HAMAP" id="MF_01876">
    <property type="entry name" value="PsiMP_glycosidase"/>
    <property type="match status" value="1"/>
</dbReference>
<proteinExistence type="inferred from homology"/>
<dbReference type="RefSeq" id="WP_210061049.1">
    <property type="nucleotide sequence ID" value="NZ_JAGGLJ010000011.1"/>
</dbReference>
<dbReference type="Pfam" id="PF04227">
    <property type="entry name" value="Indigoidine_A"/>
    <property type="match status" value="1"/>
</dbReference>
<feature type="binding site" evidence="6">
    <location>
        <position position="92"/>
    </location>
    <ligand>
        <name>substrate</name>
    </ligand>
</feature>
<protein>
    <recommendedName>
        <fullName evidence="6">Pseudouridine-5'-phosphate glycosidase</fullName>
        <shortName evidence="6">PsiMP glycosidase</shortName>
        <ecNumber evidence="6">4.2.1.70</ecNumber>
    </recommendedName>
</protein>
<evidence type="ECO:0000256" key="5">
    <source>
        <dbReference type="ARBA" id="ARBA00023295"/>
    </source>
</evidence>
<accession>A0ABS4KD63</accession>
<dbReference type="PANTHER" id="PTHR42909">
    <property type="entry name" value="ZGC:136858"/>
    <property type="match status" value="1"/>
</dbReference>
<gene>
    <name evidence="6" type="primary">psuG</name>
    <name evidence="7" type="ORF">J2Z71_001241</name>
</gene>
<dbReference type="EMBL" id="JAGGLJ010000011">
    <property type="protein sequence ID" value="MBP2025697.1"/>
    <property type="molecule type" value="Genomic_DNA"/>
</dbReference>
<keyword evidence="2 6" id="KW-0378">Hydrolase</keyword>